<name>X0KFH3_FUSOX</name>
<reference evidence="2" key="2">
    <citation type="submission" date="2014-03" db="EMBL/GenBank/DDBJ databases">
        <title>The Genome Annotation of Fusarium oxysporum Cotton.</title>
        <authorList>
            <consortium name="The Broad Institute Genomics Platform"/>
            <person name="Ma L.-J."/>
            <person name="Corby-Kistler H."/>
            <person name="Broz K."/>
            <person name="Gale L.R."/>
            <person name="Jonkers W."/>
            <person name="O'Donnell K."/>
            <person name="Ploetz R."/>
            <person name="Steinberg C."/>
            <person name="Schwartz D.C."/>
            <person name="VanEtten H."/>
            <person name="Zhou S."/>
            <person name="Young S.K."/>
            <person name="Zeng Q."/>
            <person name="Gargeya S."/>
            <person name="Fitzgerald M."/>
            <person name="Abouelleil A."/>
            <person name="Alvarado L."/>
            <person name="Chapman S.B."/>
            <person name="Gainer-Dewar J."/>
            <person name="Goldberg J."/>
            <person name="Griggs A."/>
            <person name="Gujja S."/>
            <person name="Hansen M."/>
            <person name="Howarth C."/>
            <person name="Imamovic A."/>
            <person name="Ireland A."/>
            <person name="Larimer J."/>
            <person name="McCowan C."/>
            <person name="Murphy C."/>
            <person name="Pearson M."/>
            <person name="Poon T.W."/>
            <person name="Priest M."/>
            <person name="Roberts A."/>
            <person name="Saif S."/>
            <person name="Shea T."/>
            <person name="Sykes S."/>
            <person name="Wortman J."/>
            <person name="Nusbaum C."/>
            <person name="Birren B."/>
        </authorList>
    </citation>
    <scope>NUCLEOTIDE SEQUENCE</scope>
    <source>
        <strain evidence="2">25433</strain>
    </source>
</reference>
<organism evidence="2">
    <name type="scientific">Fusarium oxysporum f. sp. vasinfectum 25433</name>
    <dbReference type="NCBI Taxonomy" id="1089449"/>
    <lineage>
        <taxon>Eukaryota</taxon>
        <taxon>Fungi</taxon>
        <taxon>Dikarya</taxon>
        <taxon>Ascomycota</taxon>
        <taxon>Pezizomycotina</taxon>
        <taxon>Sordariomycetes</taxon>
        <taxon>Hypocreomycetidae</taxon>
        <taxon>Hypocreales</taxon>
        <taxon>Nectriaceae</taxon>
        <taxon>Fusarium</taxon>
        <taxon>Fusarium oxysporum species complex</taxon>
    </lineage>
</organism>
<dbReference type="AlphaFoldDB" id="X0KFH3"/>
<gene>
    <name evidence="2" type="ORF">FOTG_19185</name>
</gene>
<accession>X0KFH3</accession>
<dbReference type="HOGENOM" id="CLU_3111917_0_0_1"/>
<sequence length="51" mass="5441">WLGKDPLGSNRGQGGATDIAHQGSPAQRTTDVLFRAGPICRQRRRSVAPAL</sequence>
<protein>
    <submittedName>
        <fullName evidence="2">Uncharacterized protein</fullName>
    </submittedName>
</protein>
<proteinExistence type="predicted"/>
<reference evidence="2" key="1">
    <citation type="submission" date="2011-11" db="EMBL/GenBank/DDBJ databases">
        <title>The Genome Sequence of Fusarium oxysporum Cotton.</title>
        <authorList>
            <consortium name="The Broad Institute Genome Sequencing Platform"/>
            <person name="Ma L.-J."/>
            <person name="Gale L.R."/>
            <person name="Schwartz D.C."/>
            <person name="Zhou S."/>
            <person name="Corby-Kistler H."/>
            <person name="Young S.K."/>
            <person name="Zeng Q."/>
            <person name="Gargeya S."/>
            <person name="Fitzgerald M."/>
            <person name="Haas B."/>
            <person name="Abouelleil A."/>
            <person name="Alvarado L."/>
            <person name="Arachchi H.M."/>
            <person name="Berlin A."/>
            <person name="Brown A."/>
            <person name="Chapman S.B."/>
            <person name="Chen Z."/>
            <person name="Dunbar C."/>
            <person name="Freedman E."/>
            <person name="Gearin G."/>
            <person name="Goldberg J."/>
            <person name="Griggs A."/>
            <person name="Gujja S."/>
            <person name="Heiman D."/>
            <person name="Howarth C."/>
            <person name="Larson L."/>
            <person name="Lui A."/>
            <person name="MacDonald P.J.P."/>
            <person name="Montmayeur A."/>
            <person name="Murphy C."/>
            <person name="Neiman D."/>
            <person name="Pearson M."/>
            <person name="Priest M."/>
            <person name="Roberts A."/>
            <person name="Saif S."/>
            <person name="Shea T."/>
            <person name="Shenoy N."/>
            <person name="Sisk P."/>
            <person name="Stolte C."/>
            <person name="Sykes S."/>
            <person name="Wortman J."/>
            <person name="Nusbaum C."/>
            <person name="Birren B."/>
        </authorList>
    </citation>
    <scope>NUCLEOTIDE SEQUENCE [LARGE SCALE GENOMIC DNA]</scope>
    <source>
        <strain evidence="2">25433</strain>
    </source>
</reference>
<feature type="non-terminal residue" evidence="2">
    <location>
        <position position="1"/>
    </location>
</feature>
<evidence type="ECO:0000313" key="2">
    <source>
        <dbReference type="EMBL" id="EXM12314.1"/>
    </source>
</evidence>
<evidence type="ECO:0000256" key="1">
    <source>
        <dbReference type="SAM" id="MobiDB-lite"/>
    </source>
</evidence>
<dbReference type="EMBL" id="KK035693">
    <property type="protein sequence ID" value="EXM12314.1"/>
    <property type="molecule type" value="Genomic_DNA"/>
</dbReference>
<feature type="region of interest" description="Disordered" evidence="1">
    <location>
        <begin position="1"/>
        <end position="37"/>
    </location>
</feature>
<dbReference type="Proteomes" id="UP000030701">
    <property type="component" value="Unassembled WGS sequence"/>
</dbReference>